<evidence type="ECO:0000313" key="1">
    <source>
        <dbReference type="EMBL" id="KAF9503126.1"/>
    </source>
</evidence>
<dbReference type="EMBL" id="MU129438">
    <property type="protein sequence ID" value="KAF9503126.1"/>
    <property type="molecule type" value="Genomic_DNA"/>
</dbReference>
<evidence type="ECO:0000313" key="2">
    <source>
        <dbReference type="Proteomes" id="UP000886523"/>
    </source>
</evidence>
<dbReference type="AlphaFoldDB" id="A0A9P6ACB8"/>
<protein>
    <submittedName>
        <fullName evidence="1">Uncharacterized protein</fullName>
    </submittedName>
</protein>
<keyword evidence="2" id="KW-1185">Reference proteome</keyword>
<proteinExistence type="predicted"/>
<organism evidence="1 2">
    <name type="scientific">Hydnum rufescens UP504</name>
    <dbReference type="NCBI Taxonomy" id="1448309"/>
    <lineage>
        <taxon>Eukaryota</taxon>
        <taxon>Fungi</taxon>
        <taxon>Dikarya</taxon>
        <taxon>Basidiomycota</taxon>
        <taxon>Agaricomycotina</taxon>
        <taxon>Agaricomycetes</taxon>
        <taxon>Cantharellales</taxon>
        <taxon>Hydnaceae</taxon>
        <taxon>Hydnum</taxon>
    </lineage>
</organism>
<dbReference type="Proteomes" id="UP000886523">
    <property type="component" value="Unassembled WGS sequence"/>
</dbReference>
<gene>
    <name evidence="1" type="ORF">BS47DRAFT_881665</name>
</gene>
<comment type="caution">
    <text evidence="1">The sequence shown here is derived from an EMBL/GenBank/DDBJ whole genome shotgun (WGS) entry which is preliminary data.</text>
</comment>
<accession>A0A9P6ACB8</accession>
<reference evidence="1" key="1">
    <citation type="journal article" date="2020" name="Nat. Commun.">
        <title>Large-scale genome sequencing of mycorrhizal fungi provides insights into the early evolution of symbiotic traits.</title>
        <authorList>
            <person name="Miyauchi S."/>
            <person name="Kiss E."/>
            <person name="Kuo A."/>
            <person name="Drula E."/>
            <person name="Kohler A."/>
            <person name="Sanchez-Garcia M."/>
            <person name="Morin E."/>
            <person name="Andreopoulos B."/>
            <person name="Barry K.W."/>
            <person name="Bonito G."/>
            <person name="Buee M."/>
            <person name="Carver A."/>
            <person name="Chen C."/>
            <person name="Cichocki N."/>
            <person name="Clum A."/>
            <person name="Culley D."/>
            <person name="Crous P.W."/>
            <person name="Fauchery L."/>
            <person name="Girlanda M."/>
            <person name="Hayes R.D."/>
            <person name="Keri Z."/>
            <person name="LaButti K."/>
            <person name="Lipzen A."/>
            <person name="Lombard V."/>
            <person name="Magnuson J."/>
            <person name="Maillard F."/>
            <person name="Murat C."/>
            <person name="Nolan M."/>
            <person name="Ohm R.A."/>
            <person name="Pangilinan J."/>
            <person name="Pereira M.F."/>
            <person name="Perotto S."/>
            <person name="Peter M."/>
            <person name="Pfister S."/>
            <person name="Riley R."/>
            <person name="Sitrit Y."/>
            <person name="Stielow J.B."/>
            <person name="Szollosi G."/>
            <person name="Zifcakova L."/>
            <person name="Stursova M."/>
            <person name="Spatafora J.W."/>
            <person name="Tedersoo L."/>
            <person name="Vaario L.M."/>
            <person name="Yamada A."/>
            <person name="Yan M."/>
            <person name="Wang P."/>
            <person name="Xu J."/>
            <person name="Bruns T."/>
            <person name="Baldrian P."/>
            <person name="Vilgalys R."/>
            <person name="Dunand C."/>
            <person name="Henrissat B."/>
            <person name="Grigoriev I.V."/>
            <person name="Hibbett D."/>
            <person name="Nagy L.G."/>
            <person name="Martin F.M."/>
        </authorList>
    </citation>
    <scope>NUCLEOTIDE SEQUENCE</scope>
    <source>
        <strain evidence="1">UP504</strain>
    </source>
</reference>
<name>A0A9P6ACB8_9AGAM</name>
<sequence>MSGPPFRHFRHCFDGRSGCRKYVMRLFEDPHPPSYMAFLMTVNCLLGFSHLFVTVDVCEDLTAPAPACVLSRLQSPHSFVHHRLHSCCRWPFLCWLYSSTTESRRHLSLPTFAVSFPFADFKCPLQYIRPTSSSLLLFSFYVWNIGSSSAPSFLPHPYYTVALFFYHLASLQHSPSFMSTFRCVFSFLS</sequence>